<reference evidence="2" key="1">
    <citation type="submission" date="2018-05" db="EMBL/GenBank/DDBJ databases">
        <authorList>
            <person name="Lanie J.A."/>
            <person name="Ng W.-L."/>
            <person name="Kazmierczak K.M."/>
            <person name="Andrzejewski T.M."/>
            <person name="Davidsen T.M."/>
            <person name="Wayne K.J."/>
            <person name="Tettelin H."/>
            <person name="Glass J.I."/>
            <person name="Rusch D."/>
            <person name="Podicherti R."/>
            <person name="Tsui H.-C.T."/>
            <person name="Winkler M.E."/>
        </authorList>
    </citation>
    <scope>NUCLEOTIDE SEQUENCE</scope>
</reference>
<dbReference type="Gene3D" id="3.40.50.850">
    <property type="entry name" value="Isochorismatase-like"/>
    <property type="match status" value="1"/>
</dbReference>
<name>A0A381U3T6_9ZZZZ</name>
<feature type="domain" description="Isochorismatase-like" evidence="1">
    <location>
        <begin position="2"/>
        <end position="135"/>
    </location>
</feature>
<dbReference type="Pfam" id="PF00857">
    <property type="entry name" value="Isochorismatase"/>
    <property type="match status" value="1"/>
</dbReference>
<dbReference type="InterPro" id="IPR000868">
    <property type="entry name" value="Isochorismatase-like_dom"/>
</dbReference>
<proteinExistence type="predicted"/>
<gene>
    <name evidence="2" type="ORF">METZ01_LOCUS75588</name>
</gene>
<dbReference type="InterPro" id="IPR050993">
    <property type="entry name" value="Isochorismatase_domain"/>
</dbReference>
<accession>A0A381U3T6</accession>
<protein>
    <recommendedName>
        <fullName evidence="1">Isochorismatase-like domain-containing protein</fullName>
    </recommendedName>
</protein>
<dbReference type="PANTHER" id="PTHR14119:SF3">
    <property type="entry name" value="ISOCHORISMATASE DOMAIN-CONTAINING PROTEIN 2"/>
    <property type="match status" value="1"/>
</dbReference>
<dbReference type="SUPFAM" id="SSF52499">
    <property type="entry name" value="Isochorismatase-like hydrolases"/>
    <property type="match status" value="1"/>
</dbReference>
<evidence type="ECO:0000259" key="1">
    <source>
        <dbReference type="Pfam" id="PF00857"/>
    </source>
</evidence>
<evidence type="ECO:0000313" key="2">
    <source>
        <dbReference type="EMBL" id="SVA22734.1"/>
    </source>
</evidence>
<dbReference type="InterPro" id="IPR036380">
    <property type="entry name" value="Isochorismatase-like_sf"/>
</dbReference>
<dbReference type="AlphaFoldDB" id="A0A381U3T6"/>
<dbReference type="PANTHER" id="PTHR14119">
    <property type="entry name" value="HYDROLASE"/>
    <property type="match status" value="1"/>
</dbReference>
<sequence>MHEQEKTKQNICRLIEGSKILNIPVVWTEQYPTGLGPTLSEVATALNGAELLEKITFSCLGNDVVSKKIKSYNKNQTLVCGIETHVCIYQTVQDLLIKNYDVHVVTDAVMSRHKVNHNLGLKKMDALGANMTSVEMALFELQQIASGDTFKALASIIK</sequence>
<dbReference type="EMBL" id="UINC01005659">
    <property type="protein sequence ID" value="SVA22734.1"/>
    <property type="molecule type" value="Genomic_DNA"/>
</dbReference>
<organism evidence="2">
    <name type="scientific">marine metagenome</name>
    <dbReference type="NCBI Taxonomy" id="408172"/>
    <lineage>
        <taxon>unclassified sequences</taxon>
        <taxon>metagenomes</taxon>
        <taxon>ecological metagenomes</taxon>
    </lineage>
</organism>